<dbReference type="EMBL" id="JBGMDY010000008">
    <property type="protein sequence ID" value="KAL2325688.1"/>
    <property type="molecule type" value="Genomic_DNA"/>
</dbReference>
<evidence type="ECO:0000313" key="2">
    <source>
        <dbReference type="Proteomes" id="UP001603857"/>
    </source>
</evidence>
<evidence type="ECO:0000313" key="1">
    <source>
        <dbReference type="EMBL" id="KAL2325688.1"/>
    </source>
</evidence>
<sequence length="149" mass="16989">MNADDLICVLVDLIHHALPSRRSTSFSFRDSRLMQKGGIRPYLSTLGACYTIETLNRPLPLSRVSLPKVFSLHLCCPIFVQPQGGGLDDFFTNIILWWWFPSQVAQGKQLLGRRRGSQLRRCVPGCIRLLKLDSTKNIEIWLVARLHES</sequence>
<keyword evidence="2" id="KW-1185">Reference proteome</keyword>
<accession>A0ABD1LQC5</accession>
<reference evidence="1 2" key="1">
    <citation type="submission" date="2024-08" db="EMBL/GenBank/DDBJ databases">
        <title>Insights into the chromosomal genome structure of Flemingia macrophylla.</title>
        <authorList>
            <person name="Ding Y."/>
            <person name="Zhao Y."/>
            <person name="Bi W."/>
            <person name="Wu M."/>
            <person name="Zhao G."/>
            <person name="Gong Y."/>
            <person name="Li W."/>
            <person name="Zhang P."/>
        </authorList>
    </citation>
    <scope>NUCLEOTIDE SEQUENCE [LARGE SCALE GENOMIC DNA]</scope>
    <source>
        <strain evidence="1">DYQJB</strain>
        <tissue evidence="1">Leaf</tissue>
    </source>
</reference>
<protein>
    <submittedName>
        <fullName evidence="1">Uncharacterized protein</fullName>
    </submittedName>
</protein>
<comment type="caution">
    <text evidence="1">The sequence shown here is derived from an EMBL/GenBank/DDBJ whole genome shotgun (WGS) entry which is preliminary data.</text>
</comment>
<name>A0ABD1LQC5_9FABA</name>
<dbReference type="AlphaFoldDB" id="A0ABD1LQC5"/>
<dbReference type="Proteomes" id="UP001603857">
    <property type="component" value="Unassembled WGS sequence"/>
</dbReference>
<organism evidence="1 2">
    <name type="scientific">Flemingia macrophylla</name>
    <dbReference type="NCBI Taxonomy" id="520843"/>
    <lineage>
        <taxon>Eukaryota</taxon>
        <taxon>Viridiplantae</taxon>
        <taxon>Streptophyta</taxon>
        <taxon>Embryophyta</taxon>
        <taxon>Tracheophyta</taxon>
        <taxon>Spermatophyta</taxon>
        <taxon>Magnoliopsida</taxon>
        <taxon>eudicotyledons</taxon>
        <taxon>Gunneridae</taxon>
        <taxon>Pentapetalae</taxon>
        <taxon>rosids</taxon>
        <taxon>fabids</taxon>
        <taxon>Fabales</taxon>
        <taxon>Fabaceae</taxon>
        <taxon>Papilionoideae</taxon>
        <taxon>50 kb inversion clade</taxon>
        <taxon>NPAAA clade</taxon>
        <taxon>indigoferoid/millettioid clade</taxon>
        <taxon>Phaseoleae</taxon>
        <taxon>Flemingia</taxon>
    </lineage>
</organism>
<proteinExistence type="predicted"/>
<gene>
    <name evidence="1" type="ORF">Fmac_024746</name>
</gene>